<feature type="region of interest" description="Disordered" evidence="2">
    <location>
        <begin position="555"/>
        <end position="574"/>
    </location>
</feature>
<accession>A0A409VFZ6</accession>
<protein>
    <recommendedName>
        <fullName evidence="3">Wings apart-like protein C-terminal domain-containing protein</fullName>
    </recommendedName>
</protein>
<evidence type="ECO:0000313" key="4">
    <source>
        <dbReference type="EMBL" id="PPQ65170.1"/>
    </source>
</evidence>
<dbReference type="OrthoDB" id="78088at2759"/>
<feature type="domain" description="Wings apart-like protein C-terminal" evidence="3">
    <location>
        <begin position="289"/>
        <end position="384"/>
    </location>
</feature>
<evidence type="ECO:0000256" key="2">
    <source>
        <dbReference type="SAM" id="MobiDB-lite"/>
    </source>
</evidence>
<proteinExistence type="inferred from homology"/>
<feature type="compositionally biased region" description="Low complexity" evidence="2">
    <location>
        <begin position="136"/>
        <end position="148"/>
    </location>
</feature>
<dbReference type="InterPro" id="IPR022771">
    <property type="entry name" value="WAPL_C"/>
</dbReference>
<dbReference type="EMBL" id="NHTK01006072">
    <property type="protein sequence ID" value="PPQ65170.1"/>
    <property type="molecule type" value="Genomic_DNA"/>
</dbReference>
<dbReference type="Proteomes" id="UP000284842">
    <property type="component" value="Unassembled WGS sequence"/>
</dbReference>
<dbReference type="PANTHER" id="PTHR22100">
    <property type="entry name" value="WINGS APART-LIKE PROTEIN HOMOLOG"/>
    <property type="match status" value="1"/>
</dbReference>
<feature type="region of interest" description="Disordered" evidence="2">
    <location>
        <begin position="1"/>
        <end position="191"/>
    </location>
</feature>
<gene>
    <name evidence="4" type="ORF">CVT24_011033</name>
</gene>
<dbReference type="Pfam" id="PF07814">
    <property type="entry name" value="WAPL"/>
    <property type="match status" value="1"/>
</dbReference>
<dbReference type="STRING" id="181874.A0A409VFZ6"/>
<dbReference type="InParanoid" id="A0A409VFZ6"/>
<sequence length="865" mass="96985">MSHNPYTYGKRGSMKRKDASVDSPSKLEPMPSMEELRGGQKRRKLTASPEPRKRTPSPPASLSDNGSDIFKKVVQEKPLQVYGTPRKKIVRTQSDDQASKTPVRDFSQIFDAVLPSSSQQSPSKLAKRMLARSKTESSIDSPSTSQQSNLERTVSLPAIPPSPSKLERHASTSAVGSPAIRHGSQKAKSSVTKTYAGAFRSFLVPLPSSQDPGASQSGFAEEDDFDSRESYNSLRTRWGVDNSEDDPYNTPPTTSKSQSQTPEGSPTKRQKGKASLGRHPSSAALINPLKSISELRNKGESRRFLDEVGYLFEGMNRQGSISLRRASALEIITKMCDSEFMRKAKAADFFNRTWDTLLAAECGSGKDKILDILLVIFVAIIARDGGNSLEDLNQHTQGTDRPLDKPDETPSTVVDILFRQLEVTQDDDDPLRLLPEINEASLKEMGLTKRDKPILLSIYDVLTTRSNLVSTETALFTSSLTVYSLRRLPFASIPRQYFPTLLGSFRYTLAFGTGGTSLFTALPKWTATATAVPYESARDHLHLFTAYLMDRWQPSEDVDTPEEDQEERNQHEMDKARDEWLVDDLIALAVCIELQMLSEESDQDTLQESLDLILQALVSLTHHDNEWGRKIVQSEYGLPFLLRMVHKMSQNFRNPFPVKREIKNEEGVDEDMDEQDVNEPTAEQISDTLCLVLGQLTNLVQTTLQSKDMLREIRLDPACPLKRYSCATKCLCPKRRTGLEILVELYKQQTKVETAESFTATPPPDSREAEAEAEASFIRSHLAVLFGLLMMDNPKNRKEILSKLPQPPSSSTRQAKVSKLFEQAQMFLTFYTIVSRRLREDDGESKVAKEVVEFLQRLRDDPDAV</sequence>
<feature type="compositionally biased region" description="Polar residues" evidence="2">
    <location>
        <begin position="207"/>
        <end position="218"/>
    </location>
</feature>
<comment type="caution">
    <text evidence="4">The sequence shown here is derived from an EMBL/GenBank/DDBJ whole genome shotgun (WGS) entry which is preliminary data.</text>
</comment>
<reference evidence="4 5" key="1">
    <citation type="journal article" date="2018" name="Evol. Lett.">
        <title>Horizontal gene cluster transfer increased hallucinogenic mushroom diversity.</title>
        <authorList>
            <person name="Reynolds H.T."/>
            <person name="Vijayakumar V."/>
            <person name="Gluck-Thaler E."/>
            <person name="Korotkin H.B."/>
            <person name="Matheny P.B."/>
            <person name="Slot J.C."/>
        </authorList>
    </citation>
    <scope>NUCLEOTIDE SEQUENCE [LARGE SCALE GENOMIC DNA]</scope>
    <source>
        <strain evidence="4 5">2629</strain>
    </source>
</reference>
<dbReference type="InterPro" id="IPR011989">
    <property type="entry name" value="ARM-like"/>
</dbReference>
<evidence type="ECO:0000256" key="1">
    <source>
        <dbReference type="ARBA" id="ARBA00006854"/>
    </source>
</evidence>
<organism evidence="4 5">
    <name type="scientific">Panaeolus cyanescens</name>
    <dbReference type="NCBI Taxonomy" id="181874"/>
    <lineage>
        <taxon>Eukaryota</taxon>
        <taxon>Fungi</taxon>
        <taxon>Dikarya</taxon>
        <taxon>Basidiomycota</taxon>
        <taxon>Agaricomycotina</taxon>
        <taxon>Agaricomycetes</taxon>
        <taxon>Agaricomycetidae</taxon>
        <taxon>Agaricales</taxon>
        <taxon>Agaricineae</taxon>
        <taxon>Galeropsidaceae</taxon>
        <taxon>Panaeolus</taxon>
    </lineage>
</organism>
<evidence type="ECO:0000313" key="5">
    <source>
        <dbReference type="Proteomes" id="UP000284842"/>
    </source>
</evidence>
<evidence type="ECO:0000259" key="3">
    <source>
        <dbReference type="Pfam" id="PF07814"/>
    </source>
</evidence>
<feature type="compositionally biased region" description="Acidic residues" evidence="2">
    <location>
        <begin position="556"/>
        <end position="566"/>
    </location>
</feature>
<dbReference type="AlphaFoldDB" id="A0A409VFZ6"/>
<keyword evidence="5" id="KW-1185">Reference proteome</keyword>
<dbReference type="InterPro" id="IPR039874">
    <property type="entry name" value="WAPL"/>
</dbReference>
<feature type="compositionally biased region" description="Low complexity" evidence="2">
    <location>
        <begin position="251"/>
        <end position="262"/>
    </location>
</feature>
<name>A0A409VFZ6_9AGAR</name>
<dbReference type="Gene3D" id="1.25.10.10">
    <property type="entry name" value="Leucine-rich Repeat Variant"/>
    <property type="match status" value="2"/>
</dbReference>
<comment type="similarity">
    <text evidence="1">Belongs to the WAPL family.</text>
</comment>
<feature type="region of interest" description="Disordered" evidence="2">
    <location>
        <begin position="204"/>
        <end position="280"/>
    </location>
</feature>
<dbReference type="PANTHER" id="PTHR22100:SF13">
    <property type="entry name" value="WINGS APART-LIKE PROTEIN HOMOLOG"/>
    <property type="match status" value="1"/>
</dbReference>